<protein>
    <submittedName>
        <fullName evidence="3">Phage tail sheath protein</fullName>
    </submittedName>
</protein>
<dbReference type="InterPro" id="IPR052042">
    <property type="entry name" value="Tail_sheath_structural"/>
</dbReference>
<dbReference type="PANTHER" id="PTHR35861">
    <property type="match status" value="1"/>
</dbReference>
<reference evidence="5" key="2">
    <citation type="submission" date="2017-04" db="EMBL/GenBank/DDBJ databases">
        <authorList>
            <person name="Varghese N."/>
            <person name="Submissions S."/>
        </authorList>
    </citation>
    <scope>NUCLEOTIDE SEQUENCE [LARGE SCALE GENOMIC DNA]</scope>
    <source>
        <strain evidence="5">RKEM611</strain>
    </source>
</reference>
<dbReference type="RefSeq" id="WP_327356521.1">
    <property type="nucleotide sequence ID" value="NZ_FWZT01000060.1"/>
</dbReference>
<evidence type="ECO:0000313" key="5">
    <source>
        <dbReference type="Proteomes" id="UP000192907"/>
    </source>
</evidence>
<keyword evidence="5" id="KW-1185">Reference proteome</keyword>
<evidence type="ECO:0000313" key="3">
    <source>
        <dbReference type="EMBL" id="SMF84698.1"/>
    </source>
</evidence>
<dbReference type="STRING" id="1513793.SAMN06296036_1604"/>
<dbReference type="Proteomes" id="UP000192907">
    <property type="component" value="Unassembled WGS sequence"/>
</dbReference>
<feature type="non-terminal residue" evidence="3">
    <location>
        <position position="1"/>
    </location>
</feature>
<proteinExistence type="inferred from homology"/>
<feature type="domain" description="Tail sheath protein C-terminal" evidence="2">
    <location>
        <begin position="1"/>
        <end position="92"/>
    </location>
</feature>
<accession>A0A1Y6CY82</accession>
<name>A0A1Y6CY82_9BACT</name>
<organism evidence="3 5">
    <name type="scientific">Pseudobacteriovorax antillogorgiicola</name>
    <dbReference type="NCBI Taxonomy" id="1513793"/>
    <lineage>
        <taxon>Bacteria</taxon>
        <taxon>Pseudomonadati</taxon>
        <taxon>Bdellovibrionota</taxon>
        <taxon>Oligoflexia</taxon>
        <taxon>Oligoflexales</taxon>
        <taxon>Pseudobacteriovoracaceae</taxon>
        <taxon>Pseudobacteriovorax</taxon>
    </lineage>
</organism>
<dbReference type="InterPro" id="IPR020287">
    <property type="entry name" value="Tail_sheath_C"/>
</dbReference>
<dbReference type="AlphaFoldDB" id="A0A1Y6CY82"/>
<dbReference type="Pfam" id="PF17482">
    <property type="entry name" value="Phage_sheath_1C"/>
    <property type="match status" value="1"/>
</dbReference>
<gene>
    <name evidence="3" type="ORF">SAMN06296036_1604</name>
    <name evidence="4" type="ORF">SAMN06296036_1614</name>
</gene>
<evidence type="ECO:0000313" key="4">
    <source>
        <dbReference type="EMBL" id="SMF84759.1"/>
    </source>
</evidence>
<comment type="similarity">
    <text evidence="1">Belongs to the myoviridae tail sheath protein family.</text>
</comment>
<dbReference type="EMBL" id="FWZT01000061">
    <property type="protein sequence ID" value="SMF84759.1"/>
    <property type="molecule type" value="Genomic_DNA"/>
</dbReference>
<dbReference type="EMBL" id="FWZT01000060">
    <property type="protein sequence ID" value="SMF84698.1"/>
    <property type="molecule type" value="Genomic_DNA"/>
</dbReference>
<evidence type="ECO:0000256" key="1">
    <source>
        <dbReference type="ARBA" id="ARBA00008005"/>
    </source>
</evidence>
<reference evidence="3" key="1">
    <citation type="submission" date="2017-04" db="EMBL/GenBank/DDBJ databases">
        <authorList>
            <person name="Afonso C.L."/>
            <person name="Miller P.J."/>
            <person name="Scott M.A."/>
            <person name="Spackman E."/>
            <person name="Goraichik I."/>
            <person name="Dimitrov K.M."/>
            <person name="Suarez D.L."/>
            <person name="Swayne D.E."/>
        </authorList>
    </citation>
    <scope>NUCLEOTIDE SEQUENCE [LARGE SCALE GENOMIC DNA]</scope>
    <source>
        <strain evidence="3">RKEM611</strain>
    </source>
</reference>
<sequence>VRIRNSIREALISGHRWALAKNMGSQRYFDEVATSVTNYLARLQRDGAIAGGVCYPDEESNTPDALADGKAYFVFEYTPSPVSERLTFKERITNDYLKTLGG</sequence>
<evidence type="ECO:0000259" key="2">
    <source>
        <dbReference type="Pfam" id="PF17482"/>
    </source>
</evidence>
<dbReference type="PANTHER" id="PTHR35861:SF2">
    <property type="entry name" value="FELS-2 PROPHAGE PROTEIN"/>
    <property type="match status" value="1"/>
</dbReference>